<feature type="region of interest" description="Disordered" evidence="1">
    <location>
        <begin position="275"/>
        <end position="294"/>
    </location>
</feature>
<dbReference type="InterPro" id="IPR004345">
    <property type="entry name" value="TB2_DP1_HVA22"/>
</dbReference>
<feature type="chain" id="PRO_5043764987" description="Receptor expression-enhancing protein" evidence="3">
    <location>
        <begin position="23"/>
        <end position="560"/>
    </location>
</feature>
<accession>A0AAV7XAR0</accession>
<sequence>MISSIVSRLVILLFGTLYPAYASYKAVRTKDVREYVKWMMYWIVFALFTCAETFTDVLLSFWFPFYYELKIIVVLWLLSPATRGSSILYRKFVHPTLTKREKEIDEAIMHAKAQGYTTILRLGARGVDYAKYVIMQTAIKGGGGLMNQLKKSYSLSDLSDNHDDFKLRAIRLGSLQEEHDVTDHLRDQRLVRRSIVYPDQRPGSVSGPLEMYFSEVDLDLKQRGRAERPSVIGLPQSLEDVSSGYSSADPLFNASQGNSPTTDHALEEIFLRSSSTGSTNVKSRRPIYSGNMMSNKSSEAASSVMGKLDTSLGETTPPTFLSPSMLTELRNLLTSRTGDINKFLVPCTSNLNPADIKVSDSIVTRMLPLKQNREIDDTSLKPLENECLPEVSIESNIPLKTQNSDRPELSTSDEMSDNVQDSKEKATRAGRYKKLRAPGPPNKSTSNSESMSDSEHGTVVRARMSLVSSRKMSGSVNILVESKAGIPAAEHGTKPTTMLLSRRKSSRNELWSPSLLLKRKMCNNISLSLPNLHNIPYSLRPTTLPRPLPATNTKIFKIRK</sequence>
<proteinExistence type="predicted"/>
<keyword evidence="2" id="KW-0472">Membrane</keyword>
<dbReference type="GO" id="GO:0071782">
    <property type="term" value="C:endoplasmic reticulum tubular network"/>
    <property type="evidence" value="ECO:0007669"/>
    <property type="project" value="TreeGrafter"/>
</dbReference>
<feature type="signal peptide" evidence="3">
    <location>
        <begin position="1"/>
        <end position="22"/>
    </location>
</feature>
<name>A0AAV7XAR0_9NEOP</name>
<evidence type="ECO:0000313" key="4">
    <source>
        <dbReference type="EMBL" id="KAJ1521452.1"/>
    </source>
</evidence>
<protein>
    <recommendedName>
        <fullName evidence="6">Receptor expression-enhancing protein</fullName>
    </recommendedName>
</protein>
<dbReference type="GO" id="GO:0071786">
    <property type="term" value="P:endoplasmic reticulum tubular network organization"/>
    <property type="evidence" value="ECO:0007669"/>
    <property type="project" value="TreeGrafter"/>
</dbReference>
<keyword evidence="5" id="KW-1185">Reference proteome</keyword>
<organism evidence="4 5">
    <name type="scientific">Megalurothrips usitatus</name>
    <name type="common">bean blossom thrips</name>
    <dbReference type="NCBI Taxonomy" id="439358"/>
    <lineage>
        <taxon>Eukaryota</taxon>
        <taxon>Metazoa</taxon>
        <taxon>Ecdysozoa</taxon>
        <taxon>Arthropoda</taxon>
        <taxon>Hexapoda</taxon>
        <taxon>Insecta</taxon>
        <taxon>Pterygota</taxon>
        <taxon>Neoptera</taxon>
        <taxon>Paraneoptera</taxon>
        <taxon>Thysanoptera</taxon>
        <taxon>Terebrantia</taxon>
        <taxon>Thripoidea</taxon>
        <taxon>Thripidae</taxon>
        <taxon>Megalurothrips</taxon>
    </lineage>
</organism>
<keyword evidence="2" id="KW-0812">Transmembrane</keyword>
<dbReference type="Pfam" id="PF03134">
    <property type="entry name" value="TB2_DP1_HVA22"/>
    <property type="match status" value="1"/>
</dbReference>
<evidence type="ECO:0000256" key="1">
    <source>
        <dbReference type="SAM" id="MobiDB-lite"/>
    </source>
</evidence>
<evidence type="ECO:0000313" key="5">
    <source>
        <dbReference type="Proteomes" id="UP001075354"/>
    </source>
</evidence>
<dbReference type="GO" id="GO:0008017">
    <property type="term" value="F:microtubule binding"/>
    <property type="evidence" value="ECO:0007669"/>
    <property type="project" value="TreeGrafter"/>
</dbReference>
<dbReference type="AlphaFoldDB" id="A0AAV7XAR0"/>
<keyword evidence="2" id="KW-1133">Transmembrane helix</keyword>
<evidence type="ECO:0000256" key="3">
    <source>
        <dbReference type="SAM" id="SignalP"/>
    </source>
</evidence>
<feature type="compositionally biased region" description="Polar residues" evidence="1">
    <location>
        <begin position="409"/>
        <end position="419"/>
    </location>
</feature>
<dbReference type="Proteomes" id="UP001075354">
    <property type="component" value="Chromosome 13"/>
</dbReference>
<evidence type="ECO:0000256" key="2">
    <source>
        <dbReference type="SAM" id="Phobius"/>
    </source>
</evidence>
<feature type="region of interest" description="Disordered" evidence="1">
    <location>
        <begin position="394"/>
        <end position="458"/>
    </location>
</feature>
<keyword evidence="3" id="KW-0732">Signal</keyword>
<dbReference type="PANTHER" id="PTHR12300:SF117">
    <property type="entry name" value="LP05237P-RELATED"/>
    <property type="match status" value="1"/>
</dbReference>
<evidence type="ECO:0008006" key="6">
    <source>
        <dbReference type="Google" id="ProtNLM"/>
    </source>
</evidence>
<feature type="transmembrane region" description="Helical" evidence="2">
    <location>
        <begin position="38"/>
        <end position="59"/>
    </location>
</feature>
<gene>
    <name evidence="4" type="ORF">ONE63_003120</name>
</gene>
<comment type="caution">
    <text evidence="4">The sequence shown here is derived from an EMBL/GenBank/DDBJ whole genome shotgun (WGS) entry which is preliminary data.</text>
</comment>
<reference evidence="4" key="1">
    <citation type="submission" date="2022-12" db="EMBL/GenBank/DDBJ databases">
        <title>Chromosome-level genome assembly of the bean flower thrips Megalurothrips usitatus.</title>
        <authorList>
            <person name="Ma L."/>
            <person name="Liu Q."/>
            <person name="Li H."/>
            <person name="Cai W."/>
        </authorList>
    </citation>
    <scope>NUCLEOTIDE SEQUENCE</scope>
    <source>
        <strain evidence="4">Cailab_2022a</strain>
    </source>
</reference>
<dbReference type="GO" id="GO:0005881">
    <property type="term" value="C:cytoplasmic microtubule"/>
    <property type="evidence" value="ECO:0007669"/>
    <property type="project" value="TreeGrafter"/>
</dbReference>
<dbReference type="GO" id="GO:0005789">
    <property type="term" value="C:endoplasmic reticulum membrane"/>
    <property type="evidence" value="ECO:0007669"/>
    <property type="project" value="TreeGrafter"/>
</dbReference>
<dbReference type="EMBL" id="JAPTSV010000013">
    <property type="protein sequence ID" value="KAJ1521452.1"/>
    <property type="molecule type" value="Genomic_DNA"/>
</dbReference>
<dbReference type="PANTHER" id="PTHR12300">
    <property type="entry name" value="HVA22-LIKE PROTEINS"/>
    <property type="match status" value="1"/>
</dbReference>